<proteinExistence type="predicted"/>
<dbReference type="Proteomes" id="UP000002297">
    <property type="component" value="Chromosome"/>
</dbReference>
<evidence type="ECO:0000313" key="2">
    <source>
        <dbReference type="Proteomes" id="UP000002297"/>
    </source>
</evidence>
<dbReference type="EMBL" id="CP002046">
    <property type="protein sequence ID" value="EAP86330.1"/>
    <property type="molecule type" value="Genomic_DNA"/>
</dbReference>
<organism evidence="1 2">
    <name type="scientific">Croceibacter atlanticus (strain ATCC BAA-628 / JCM 21780 / CIP 108009 / IAM 15332 / KCTC 12090 / HTCC2559)</name>
    <dbReference type="NCBI Taxonomy" id="216432"/>
    <lineage>
        <taxon>Bacteria</taxon>
        <taxon>Pseudomonadati</taxon>
        <taxon>Bacteroidota</taxon>
        <taxon>Flavobacteriia</taxon>
        <taxon>Flavobacteriales</taxon>
        <taxon>Flavobacteriaceae</taxon>
        <taxon>Croceibacter</taxon>
    </lineage>
</organism>
<keyword evidence="2" id="KW-1185">Reference proteome</keyword>
<name>A3U944_CROAH</name>
<dbReference type="GeneID" id="89453720"/>
<dbReference type="OrthoDB" id="1488700at2"/>
<dbReference type="eggNOG" id="COG4675">
    <property type="taxonomic scope" value="Bacteria"/>
</dbReference>
<reference evidence="1 2" key="1">
    <citation type="journal article" date="2010" name="J. Bacteriol.">
        <title>The complete genome sequence of Croceibacter atlanticus HTCC2559T.</title>
        <authorList>
            <person name="Oh H.M."/>
            <person name="Kang I."/>
            <person name="Ferriera S."/>
            <person name="Giovannoni S.J."/>
            <person name="Cho J.C."/>
        </authorList>
    </citation>
    <scope>NUCLEOTIDE SEQUENCE [LARGE SCALE GENOMIC DNA]</scope>
    <source>
        <strain evidence="2">ATCC BAA-628 / HTCC2559 / KCTC 12090</strain>
    </source>
</reference>
<gene>
    <name evidence="1" type="ordered locus">CA2559_09858</name>
</gene>
<sequence length="463" mass="50598">MIKNYIYIVLLCFIADNSFSQVGIGNINPQSILDISASSTANPTETDGLLIPRLEKFPDVNPGISQDGMIVFLSQTDGNDTKGFYFWDNDIPDWIPFGGEWLDGENALGQQLIYAKQADANGTRMVFTDDGRIGIGTDTPVERFEFKGPGDNDFQITSANTNPPNLIFYNTGGSLDAPNTLAANGEIGSVIFKTHDGDQITEVGGFRLYLDGSASDNSTPSRFVVNTTPIGSVSQQVRMSIREDGDLGLNKLEPDAILDVNPVNANTPKETDGILIPRLNALPNTNPGAAQHSMLIYLTQEDNNYSEGFLYWDNNASSWKQLLTENTTQIMLRTNPTTIGNVNTAFNFSQESFNNITGSSYNTSNRRLTLPRGVYEVESNIRPNNQTSTLSYIMRLNNTNEGTTAALTSPNSNTSQGSIPQIAVFEITATTGYIDFIVVADGNNNSNFNNFGDSSYLKIKKIN</sequence>
<dbReference type="HOGENOM" id="CLU_590142_0_0_10"/>
<protein>
    <submittedName>
        <fullName evidence="1">Putative YapH protein</fullName>
    </submittedName>
</protein>
<dbReference type="KEGG" id="cat:CA2559_09858"/>
<dbReference type="RefSeq" id="WP_013187715.1">
    <property type="nucleotide sequence ID" value="NC_014230.1"/>
</dbReference>
<accession>A3U944</accession>
<dbReference type="STRING" id="216432.CA2559_09858"/>
<evidence type="ECO:0000313" key="1">
    <source>
        <dbReference type="EMBL" id="EAP86330.1"/>
    </source>
</evidence>
<dbReference type="AlphaFoldDB" id="A3U944"/>